<dbReference type="NCBIfam" id="TIGR04046">
    <property type="entry name" value="MSMEG_0569_nitr"/>
    <property type="match status" value="1"/>
</dbReference>
<dbReference type="PANTHER" id="PTHR43539:SF78">
    <property type="entry name" value="FLAVIN-CONTAINING MONOOXYGENASE"/>
    <property type="match status" value="1"/>
</dbReference>
<gene>
    <name evidence="2" type="ORF">PA27867_2223</name>
</gene>
<dbReference type="PRINTS" id="PR00411">
    <property type="entry name" value="PNDRDTASEI"/>
</dbReference>
<accession>A0A1B1BKR3</accession>
<dbReference type="PRINTS" id="PR00368">
    <property type="entry name" value="FADPNR"/>
</dbReference>
<keyword evidence="3" id="KW-1185">Reference proteome</keyword>
<dbReference type="PATRIC" id="fig|670052.7.peg.2285"/>
<dbReference type="Pfam" id="PF13738">
    <property type="entry name" value="Pyr_redox_3"/>
    <property type="match status" value="1"/>
</dbReference>
<dbReference type="KEGG" id="cart:PA27867_2223"/>
<evidence type="ECO:0000313" key="2">
    <source>
        <dbReference type="EMBL" id="ANP73175.1"/>
    </source>
</evidence>
<dbReference type="InterPro" id="IPR036188">
    <property type="entry name" value="FAD/NAD-bd_sf"/>
</dbReference>
<dbReference type="InterPro" id="IPR024000">
    <property type="entry name" value="CHP04046_FMN-dependent"/>
</dbReference>
<keyword evidence="1" id="KW-0560">Oxidoreductase</keyword>
<evidence type="ECO:0000256" key="1">
    <source>
        <dbReference type="ARBA" id="ARBA00023002"/>
    </source>
</evidence>
<dbReference type="Gene3D" id="3.50.50.60">
    <property type="entry name" value="FAD/NAD(P)-binding domain"/>
    <property type="match status" value="2"/>
</dbReference>
<evidence type="ECO:0000313" key="3">
    <source>
        <dbReference type="Proteomes" id="UP000092582"/>
    </source>
</evidence>
<dbReference type="OrthoDB" id="9808049at2"/>
<reference evidence="2 3" key="1">
    <citation type="submission" date="2016-06" db="EMBL/GenBank/DDBJ databases">
        <title>Genome sequencing of Cryobacterium arcticum PAMC 27867.</title>
        <authorList>
            <person name="Lee J."/>
            <person name="Kim O.-S."/>
        </authorList>
    </citation>
    <scope>NUCLEOTIDE SEQUENCE [LARGE SCALE GENOMIC DNA]</scope>
    <source>
        <strain evidence="2 3">PAMC 27867</strain>
    </source>
</reference>
<dbReference type="SUPFAM" id="SSF51905">
    <property type="entry name" value="FAD/NAD(P)-binding domain"/>
    <property type="match status" value="1"/>
</dbReference>
<dbReference type="GO" id="GO:0050660">
    <property type="term" value="F:flavin adenine dinucleotide binding"/>
    <property type="evidence" value="ECO:0007669"/>
    <property type="project" value="TreeGrafter"/>
</dbReference>
<organism evidence="2 3">
    <name type="scientific">Cryobacterium arcticum</name>
    <dbReference type="NCBI Taxonomy" id="670052"/>
    <lineage>
        <taxon>Bacteria</taxon>
        <taxon>Bacillati</taxon>
        <taxon>Actinomycetota</taxon>
        <taxon>Actinomycetes</taxon>
        <taxon>Micrococcales</taxon>
        <taxon>Microbacteriaceae</taxon>
        <taxon>Cryobacterium</taxon>
    </lineage>
</organism>
<dbReference type="InterPro" id="IPR050982">
    <property type="entry name" value="Auxin_biosynth/cation_transpt"/>
</dbReference>
<dbReference type="EMBL" id="CP016282">
    <property type="protein sequence ID" value="ANP73175.1"/>
    <property type="molecule type" value="Genomic_DNA"/>
</dbReference>
<dbReference type="PANTHER" id="PTHR43539">
    <property type="entry name" value="FLAVIN-BINDING MONOOXYGENASE-LIKE PROTEIN (AFU_ORTHOLOGUE AFUA_4G09220)"/>
    <property type="match status" value="1"/>
</dbReference>
<sequence length="430" mass="46579">MTTTSHEPEQFSVVIVGAGQAGLSVSWHLTQAGIDHVLLEQAGVAHEWRTGRWDNFTLVTPNWQCRLPGYDYAGPDPDGFMTRAEVQDFVSGYAASFNAPVRSGVEVTRLAERGDGGYDVTTSAGHFIAEQVVIATGGYHDPVLPAFAAALPASITQLHSSEYRNAGDLPAGGVFVVGTGQSGTQIAEDLFLEGRDVHLAVGGAPRVARFYRGRDCVAWLSDMGVYDVPVQQQAGGLSKRESTNHYVTGRDGGRDLDLRAFARDGMHLYGRAHSLTGGSVLFDPTLGDSLDYADSVAESIKDDIDRYIAREGIDVPTEDRYTPVWQPTAEPTDLDLEAAGISTVIWSIGYRANYRWVKVGVFDGAGHPTHHRGVTDSKGLYFVGLPWLNSWGSGRFEAIARDAGYLAERLIERVSLGRAHDESRHGQLAS</sequence>
<name>A0A1B1BKR3_9MICO</name>
<dbReference type="Proteomes" id="UP000092582">
    <property type="component" value="Chromosome 1"/>
</dbReference>
<protein>
    <submittedName>
        <fullName evidence="2">Putative oxidoreductase CzcO-like protein</fullName>
    </submittedName>
</protein>
<dbReference type="GO" id="GO:0004497">
    <property type="term" value="F:monooxygenase activity"/>
    <property type="evidence" value="ECO:0007669"/>
    <property type="project" value="TreeGrafter"/>
</dbReference>
<proteinExistence type="predicted"/>
<dbReference type="STRING" id="670052.PA27867_2223"/>
<dbReference type="RefSeq" id="WP_066596383.1">
    <property type="nucleotide sequence ID" value="NZ_CP016282.1"/>
</dbReference>
<dbReference type="AlphaFoldDB" id="A0A1B1BKR3"/>